<dbReference type="STRING" id="50429.A0A2B4SV79"/>
<evidence type="ECO:0000259" key="8">
    <source>
        <dbReference type="PROSITE" id="PS51468"/>
    </source>
</evidence>
<keyword evidence="4" id="KW-0175">Coiled coil</keyword>
<feature type="compositionally biased region" description="Basic residues" evidence="5">
    <location>
        <begin position="4701"/>
        <end position="4724"/>
    </location>
</feature>
<feature type="compositionally biased region" description="Basic and acidic residues" evidence="5">
    <location>
        <begin position="4570"/>
        <end position="4585"/>
    </location>
</feature>
<feature type="compositionally biased region" description="Basic and acidic residues" evidence="5">
    <location>
        <begin position="3500"/>
        <end position="3529"/>
    </location>
</feature>
<feature type="coiled-coil region" evidence="4">
    <location>
        <begin position="3363"/>
        <end position="3404"/>
    </location>
</feature>
<dbReference type="SMART" id="SM00609">
    <property type="entry name" value="VIT"/>
    <property type="match status" value="1"/>
</dbReference>
<feature type="region of interest" description="Disordered" evidence="5">
    <location>
        <begin position="661"/>
        <end position="687"/>
    </location>
</feature>
<feature type="region of interest" description="Disordered" evidence="5">
    <location>
        <begin position="1640"/>
        <end position="1699"/>
    </location>
</feature>
<dbReference type="SUPFAM" id="SSF52540">
    <property type="entry name" value="P-loop containing nucleoside triphosphate hydrolases"/>
    <property type="match status" value="1"/>
</dbReference>
<feature type="region of interest" description="Disordered" evidence="5">
    <location>
        <begin position="4226"/>
        <end position="4289"/>
    </location>
</feature>
<dbReference type="InterPro" id="IPR001752">
    <property type="entry name" value="Kinesin_motor_dom"/>
</dbReference>
<feature type="coiled-coil region" evidence="4">
    <location>
        <begin position="2451"/>
        <end position="2478"/>
    </location>
</feature>
<feature type="region of interest" description="Disordered" evidence="5">
    <location>
        <begin position="3855"/>
        <end position="3884"/>
    </location>
</feature>
<organism evidence="9 10">
    <name type="scientific">Stylophora pistillata</name>
    <name type="common">Smooth cauliflower coral</name>
    <dbReference type="NCBI Taxonomy" id="50429"/>
    <lineage>
        <taxon>Eukaryota</taxon>
        <taxon>Metazoa</taxon>
        <taxon>Cnidaria</taxon>
        <taxon>Anthozoa</taxon>
        <taxon>Hexacorallia</taxon>
        <taxon>Scleractinia</taxon>
        <taxon>Astrocoeniina</taxon>
        <taxon>Pocilloporidae</taxon>
        <taxon>Stylophora</taxon>
    </lineage>
</organism>
<feature type="region of interest" description="Disordered" evidence="5">
    <location>
        <begin position="3424"/>
        <end position="3479"/>
    </location>
</feature>
<feature type="compositionally biased region" description="Basic and acidic residues" evidence="5">
    <location>
        <begin position="3315"/>
        <end position="3331"/>
    </location>
</feature>
<dbReference type="Pfam" id="PF08487">
    <property type="entry name" value="VIT"/>
    <property type="match status" value="1"/>
</dbReference>
<feature type="coiled-coil region" evidence="4">
    <location>
        <begin position="3992"/>
        <end position="4110"/>
    </location>
</feature>
<accession>A0A2B4SV79</accession>
<dbReference type="PANTHER" id="PTHR45737:SF6">
    <property type="entry name" value="VON WILLEBRAND FACTOR A DOMAIN-CONTAINING PROTEIN 5A"/>
    <property type="match status" value="1"/>
</dbReference>
<evidence type="ECO:0000256" key="3">
    <source>
        <dbReference type="PROSITE-ProRule" id="PRU00283"/>
    </source>
</evidence>
<feature type="coiled-coil region" evidence="4">
    <location>
        <begin position="2162"/>
        <end position="2343"/>
    </location>
</feature>
<feature type="coiled-coil region" evidence="4">
    <location>
        <begin position="2586"/>
        <end position="2665"/>
    </location>
</feature>
<feature type="compositionally biased region" description="Low complexity" evidence="5">
    <location>
        <begin position="1662"/>
        <end position="1680"/>
    </location>
</feature>
<dbReference type="Gene3D" id="3.40.850.10">
    <property type="entry name" value="Kinesin motor domain"/>
    <property type="match status" value="1"/>
</dbReference>
<dbReference type="InterPro" id="IPR013694">
    <property type="entry name" value="VIT"/>
</dbReference>
<dbReference type="PRINTS" id="PR00380">
    <property type="entry name" value="KINESINHEAVY"/>
</dbReference>
<feature type="compositionally biased region" description="Basic and acidic residues" evidence="5">
    <location>
        <begin position="4333"/>
        <end position="4361"/>
    </location>
</feature>
<feature type="compositionally biased region" description="Basic and acidic residues" evidence="5">
    <location>
        <begin position="4676"/>
        <end position="4699"/>
    </location>
</feature>
<dbReference type="OrthoDB" id="5989430at2759"/>
<comment type="similarity">
    <text evidence="3">Belongs to the TRAFAC class myosin-kinesin ATPase superfamily. Kinesin family.</text>
</comment>
<evidence type="ECO:0000256" key="1">
    <source>
        <dbReference type="ARBA" id="ARBA00022741"/>
    </source>
</evidence>
<dbReference type="Pfam" id="PF00225">
    <property type="entry name" value="Kinesin"/>
    <property type="match status" value="2"/>
</dbReference>
<feature type="compositionally biased region" description="Basic and acidic residues" evidence="5">
    <location>
        <begin position="4263"/>
        <end position="4279"/>
    </location>
</feature>
<feature type="coiled-coil region" evidence="4">
    <location>
        <begin position="1299"/>
        <end position="1326"/>
    </location>
</feature>
<feature type="region of interest" description="Disordered" evidence="5">
    <location>
        <begin position="2028"/>
        <end position="2077"/>
    </location>
</feature>
<evidence type="ECO:0000259" key="6">
    <source>
        <dbReference type="PROSITE" id="PS50067"/>
    </source>
</evidence>
<feature type="compositionally biased region" description="Basic and acidic residues" evidence="5">
    <location>
        <begin position="1758"/>
        <end position="1769"/>
    </location>
</feature>
<feature type="region of interest" description="Disordered" evidence="5">
    <location>
        <begin position="1842"/>
        <end position="1871"/>
    </location>
</feature>
<evidence type="ECO:0000256" key="2">
    <source>
        <dbReference type="ARBA" id="ARBA00022840"/>
    </source>
</evidence>
<evidence type="ECO:0000256" key="5">
    <source>
        <dbReference type="SAM" id="MobiDB-lite"/>
    </source>
</evidence>
<feature type="compositionally biased region" description="Acidic residues" evidence="5">
    <location>
        <begin position="677"/>
        <end position="687"/>
    </location>
</feature>
<feature type="domain" description="Kinesin motor" evidence="6">
    <location>
        <begin position="845"/>
        <end position="1230"/>
    </location>
</feature>
<gene>
    <name evidence="9" type="primary">Vwa5a</name>
    <name evidence="9" type="ORF">AWC38_SpisGene2408</name>
</gene>
<feature type="region of interest" description="Disordered" evidence="5">
    <location>
        <begin position="4323"/>
        <end position="4367"/>
    </location>
</feature>
<dbReference type="PROSITE" id="PS50067">
    <property type="entry name" value="KINESIN_MOTOR_2"/>
    <property type="match status" value="1"/>
</dbReference>
<dbReference type="InterPro" id="IPR002035">
    <property type="entry name" value="VWF_A"/>
</dbReference>
<sequence>MAGRFGLVQKQNGSKVPLESINIKVDVQGFTAHVLATMKYSNMESNPIEAIFVFPLDEQAAVCGFQATIDGRTIVAEVQEKQEARDTYDDAISSGHSAFLLEESDESSDIFQISVGNLPPEKEAVVDLRFVTELAVEAEGRVVFVLPTVLNPRYSPQDTTPSLSAQYPRVAAVSSPYGFEFEMKVKAISSISEISSSSNSLQVEINESDVTEANVTLAEAHKFDRDVEVHILTSEPFKPQAIVERGVKREGTEDEEGFMASPVVMLNFFPEFKTSELSEKGEFVFVVDRSGSMSGSKENSARETLLLFLKSLPDGCYFNVVGFGSSYKTLFSKSLLYNDENLKKATDLAGSMKADLRGTEILSPLQWVFSQPLVKGHPRQLFLLTDGEVGNTQQVISLVEKHSNSARCFTFGIGAGASTALVKGVARVGKGTAEFVTAKEDRLQAKVIKTLKRARQPVITDVSVNWKLDKGWTVHQIPASLPALFSGDRLVVYGVLKASENENYGSGVNEVRLEGNAENVDQVCHIIQFATPDVEDSWDNEARTEGRVLLHGLAAKNSIQEKQDDVNESSDSGPRTEKAKSYVISISKSANVISKWTSFVAVDKDSREPVCGPLQKRVPNYASMSLFVGGGRRAKKKRFSLCPRRKCGAIPKKLKAMKAAKSHPPKKSECLGAPQADADEESGSEIDDESFGVLSYKVSAYSPKQKDTQSDLSVISLQKASGSWNLTDQLVALCSTRRDDLIKGCPKEIAVTTAEGKLLWATALALVLLMGKYVDQKDEWEMIDEKGTKWLKKNLPSTDAFAKVLKSAAAVVGVQDIPEMWDQLSMVKREMKPCHVTNKWPEAGKIQVYVRVRPFTEREKDKREVNAIEIHQEHSLIRVLDPRSRTNYFFDGVFSPEASNQEVYLKVGKPLVYAALNGYKGTLLTYGQTGTGKTFTLLSDDGVTTRVVQHCFEKIASDEIHNYKVMCSFLQVYQEKVYDLLNPRFTVDLPVREHPKKGVYVANLTQHEVKSAGDVFALLEIGKQHLVIAETKMVRHSSRSHSIMQLIIERRLKAHIANEKPPTQSKTSVSHEVVQESIMAVDETINNLIKELKQERKSHHKRERECLKELMEKELNNGNNFEGDLIVKGKINLCDLAGSERLTKTKAEGVRLTEAKYLNTSLLELGNVIHALARGHKRHVPYRNSTLTRLLQDCLGDNGKTNFIICIAPSLGEVNETKCSLNFGLRAMRITNVARLNVEVDYKVLAERLAKKLEDQEIKNKFEKLEYLREIQRLKSAISCYQESENFAGKDHEKLVTVIANLSKSVQREKEEKNNLQTELVCLKKQVSQPIGTSAPDVEAVLLAELMSMELLANLQNPDAAKGILSDGSLSAKVKSHLALADTQETLLNNAGCFLQLLDLHLDTELDANERKRAASEAKEYLQFNFSRAGSVELFSKDCSIKISPRGVPKEPCLSLPMYNSSPDENSSGLAGGVRRMLGKLMGRESKDRTSVSPGTHSSSQACSVPSGDVTQRVHDQEETMIKTKALLTRLTSSKEKVEQQVLGLLSTLFDEQIAKNEGQCPQWNELGNKLTKLIMFRRNNMPGLSEADMWANSEDLNAILENCLRFVIIDKALLACLLVIELLDLRQVCGTLEEKRKLPTQNAPGESTAMDSSPQSTPPIKTTGSKKNSSNSKEIGSISPTASISPRREKLKSLKHTKTELEKEITEMHEDTTFLETELFSTMEERTKVEEELYGIKSHVTKLRSELFHLKLEKSNLESDVKKSKSQENLEQSEDSDGAKSTFESPKEPVPRGYPELSDVLEASHESNDSENSSQMSDGNETREAFLKTCMENISKIYTLMPEDAEEIASEDEMSDEQEPTLSDANIDDSDEEIIITKLARSLRSPCASPNKEKVFETSPPYKSGQKQAVVGDVKKDKSNTGNEVNEDIGNKSRDALIKQIQELKRKLHKAENELNEAREANEDLEEELDHKKGQLAEAQVTITNLENQIVDEKETCEEVRQQYFNVKTQNEILDGKLKALRSETERLLRDSNSSNAVFRSPESSRRDNPPLSPTKTKAKSPLRSPTKAKVPKIDLRTPPQKQVIANEIEFISLVEENAELKVKLGNATQEKTRLEKSLKIVEEKSFKLKTVIQTSEDACSRIREEVSAITKEKVRLSGEITDLRNTNSSMAEELQKYREKSTRLEKDIEAIAYMSTRLEKNNKILEMEISKMESELCSWKTKHESMSQECQRLDQENQIARKDREKALLELGAIKKEKSQLLEQRFSINEETVRREKQLEDKEERFFELEVEVTEQKRLNANLQKELAGMAEYQEALESEYSKAKNEEDKLKQELGRISSRVIEVETQLASASQNTQDYGLSIEQKSNSLSLRTTLKDEPSHRGKSFSGTPSKKFYTITHTSEDEIADTSSSIAESPADESKQVEHENQLLKLENGYLQQQLAESEHVLALYRQDLESAHDLIDKLQAEMKIFTDKTKNDATEDDCKTPSDKDDTVQEIEGCSAIANEEYRLLEEKHVELTREYEILRQQYQEAVTEKEGGNDREATANAALKKVTFVGEKASKKITTSQRDVVHPQNTLHDRIKELDSENMKLKVAEEELEKGLNANNQLIRSLEDAKRVQTTLEERIANYESERKDNKLRQTYMEEQVARLKEENEKSRAEVLERTISTSHPLNHQQTAGDVLHGKRAVDNENKLRTLEEDLLKATSEKLKLEFELRSANADCERLKSDLHQSESERNLLTTQLNDNIERAANLEIRLMEMRCSCETIKDEINTLKNQKRQESFHLHEASVCKEILEKRLEDALKENNSLHHELEAIREEREETIKKTAKLEEAKEKLIKEINEVKKQKEVEQKIPDRPAQENKKADVPIDKEVSEESNEHRKLHREDQEQVTILQDELRKITEDHNQLKEELQEIKVVKEILEQQIEIIKVQGLMENEDALVSNFKQHTTKEEQQEMTTNDEMEIEEKTKLLEKEKGLFEKELTRLQVECNKLKQKLALGQSQVLEDQRNESEERQEHLKIELQRLRDLNKELENECEGSNKLIHELEIKTKALESLEKELHCFHEENDRLTQEVDIIQHTSKAITDHQSSKESLEAEKSLLKKELENIHDCNRTLQEKIEDMGKELEIVNEQREKVSSIEKMNASLNNEIEKLQTMHQHLESELATTHGKIKEMEIVNDTLKKENKALKGRINNEAPRRNDNHRKVSRVENKLKGTSKQELSIAKEGKAVSKLEGKNDEDRENDLQQTVEQLASERSRLKDEQDSVTKNNHNLSVPDKDSQSVTVLKETTEPQSENEEFEELTNNKLTGSRDQETNTESENEKESAPFAVDVKAGLSLMAKENLLLEKKASYFVRAQVQLEQSLSKAMKENLSLKNKVSETENVLTILRERVHELEKNSNSSALPLVDLKKSVMLSSDSESDCDANELPNSGNKKKGQRLDDNSAALQENTEERNKMRSCHEGSAIHSVPSNVDKLQRELEEVTKELENLKSQKEIHKIDSKEKKDSETQSEKEDNLLHKQEEENTLLKQERQSLLEELEAATNQKKSIEHDLRQNKESCIKQEQEIKLLLSSYSQEKESLLKELESTRLDCRKVKEKLRALQQIDSEFADIQKKSTEAEKLVTELEKELLCQTEMKNELKRELQNCQNKLQEIEHLETKLRSCRTEIEDLHSTNNQLREDMEKKKDENNNLIDELKNVKIKLRSLEKQKKQSMNRDAIMKNSQDQSVQTDSGADVFVHRDQEVPKQKTQAKDVEETKNTMACRESHDINSHKVFPQSDELLSESRKSNEGVDNEAQELNSSEIKTRNEGIELGDDNRFQGVSIPIIIITQEDDTVTINNESTTGLNLFLGDFEKDSPNDQSTPDEENQKNTPSITTIDDVEPSVDKQIIPLEISSNQELSAVKIQDQRTEENVITMSDSEKNGLQNQRNGSNKQEVSAEPEIGSKKDDSTWSSLQKDVQQDDALYDGEKEEPLSLSSRREYEWTISNLKSELQQRSEDHERNQQEIGSLEEQQLSMKREIVSLLSECESLRAKVALLQTQNEAVLKEQILNDEENEELQQNMQDILEEKNSIEEAKKKLESEKARLEIELSDAIETREAVEGELLRFRTENATLSQHTVEGQLYDISERYAKLETVLSCVLDENSKMTAELSALKAENGMLKSFKIMEITDKCTQFSPRTTEDESDGEGTHSLKRRKSTLSITRQSRLSEDLTNQLYVASPKSTGTDEVKDDEEGTTTDEFPVTPTPAVKVNGESDFDRFGDDQRQMKKDEVPTSIEDDNGREHRAAMSGELPSLLPLAKRSLVENTELEVISVGKSIRKKHQRKTLKESSSRKKHSKPDDADKVESDEHDSSMEVHTSSSLVSITDLDISISSDQISSEDSSVVGPEIRVLQRMQKELAETKCSNVLVKNELAIIRKHNADLQNQVQKLLSRNNHLKTTMCDKALSVKRMEKEVSNIQDENNKLQQQAMILQDEMASVEKEKAKFERNMSATKSENKRLKSDLSNIKAESYRTMKELVNLQSENRKLQLEIERLKEDSRRLNGPCSDDSTSHKVPFWGTMSHGDRSTSRRSLQEKQVKQNTTHLYDATISDLTFSHRQTSKDSQGPELSPLNLSEELQKQDTDDDHYGKTFIGSADSISSEDRSRSSELVSRRGSQLSFTSEASHPGEGSDRNEIEHQEKTGDEHEDEQGGKGKSKKKIKTILRKFQHSKKTKSSK</sequence>
<dbReference type="SMART" id="SM00129">
    <property type="entry name" value="KISc"/>
    <property type="match status" value="1"/>
</dbReference>
<feature type="domain" description="VIT" evidence="8">
    <location>
        <begin position="2"/>
        <end position="132"/>
    </location>
</feature>
<feature type="region of interest" description="Disordered" evidence="5">
    <location>
        <begin position="1887"/>
        <end position="1932"/>
    </location>
</feature>
<feature type="compositionally biased region" description="Basic and acidic residues" evidence="5">
    <location>
        <begin position="3229"/>
        <end position="3245"/>
    </location>
</feature>
<feature type="compositionally biased region" description="Polar residues" evidence="5">
    <location>
        <begin position="1811"/>
        <end position="1820"/>
    </location>
</feature>
<dbReference type="GO" id="GO:0003777">
    <property type="term" value="F:microtubule motor activity"/>
    <property type="evidence" value="ECO:0007669"/>
    <property type="project" value="InterPro"/>
</dbReference>
<feature type="compositionally biased region" description="Polar residues" evidence="5">
    <location>
        <begin position="1491"/>
        <end position="1504"/>
    </location>
</feature>
<feature type="domain" description="VWFA" evidence="7">
    <location>
        <begin position="282"/>
        <end position="451"/>
    </location>
</feature>
<dbReference type="PROSITE" id="PS00411">
    <property type="entry name" value="KINESIN_MOTOR_1"/>
    <property type="match status" value="1"/>
</dbReference>
<dbReference type="InterPro" id="IPR036961">
    <property type="entry name" value="Kinesin_motor_dom_sf"/>
</dbReference>
<feature type="region of interest" description="Disordered" evidence="5">
    <location>
        <begin position="1758"/>
        <end position="1827"/>
    </location>
</feature>
<feature type="coiled-coil region" evidence="4">
    <location>
        <begin position="2099"/>
        <end position="2126"/>
    </location>
</feature>
<dbReference type="GO" id="GO:0005524">
    <property type="term" value="F:ATP binding"/>
    <property type="evidence" value="ECO:0007669"/>
    <property type="project" value="UniProtKB-UniRule"/>
</dbReference>
<feature type="binding site" evidence="3">
    <location>
        <begin position="927"/>
        <end position="934"/>
    </location>
    <ligand>
        <name>ATP</name>
        <dbReference type="ChEBI" id="CHEBI:30616"/>
    </ligand>
</feature>
<feature type="region of interest" description="Disordered" evidence="5">
    <location>
        <begin position="4545"/>
        <end position="4591"/>
    </location>
</feature>
<proteinExistence type="inferred from homology"/>
<feature type="compositionally biased region" description="Polar residues" evidence="5">
    <location>
        <begin position="1640"/>
        <end position="1661"/>
    </location>
</feature>
<protein>
    <submittedName>
        <fullName evidence="9">von Willebrand factor A domain-containing protein 5A</fullName>
    </submittedName>
</protein>
<feature type="region of interest" description="Disordered" evidence="5">
    <location>
        <begin position="3193"/>
        <end position="3332"/>
    </location>
</feature>
<dbReference type="EMBL" id="LSMT01000019">
    <property type="protein sequence ID" value="PFX32780.1"/>
    <property type="molecule type" value="Genomic_DNA"/>
</dbReference>
<feature type="compositionally biased region" description="Basic and acidic residues" evidence="5">
    <location>
        <begin position="3973"/>
        <end position="3984"/>
    </location>
</feature>
<feature type="coiled-coil region" evidence="4">
    <location>
        <begin position="2505"/>
        <end position="2539"/>
    </location>
</feature>
<keyword evidence="3" id="KW-0505">Motor protein</keyword>
<dbReference type="GO" id="GO:0007018">
    <property type="term" value="P:microtubule-based movement"/>
    <property type="evidence" value="ECO:0007669"/>
    <property type="project" value="InterPro"/>
</dbReference>
<feature type="region of interest" description="Disordered" evidence="5">
    <location>
        <begin position="1483"/>
        <end position="1514"/>
    </location>
</feature>
<feature type="compositionally biased region" description="Basic and acidic residues" evidence="5">
    <location>
        <begin position="3457"/>
        <end position="3467"/>
    </location>
</feature>
<name>A0A2B4SV79_STYPI</name>
<feature type="compositionally biased region" description="Basic and acidic residues" evidence="5">
    <location>
        <begin position="4626"/>
        <end position="4636"/>
    </location>
</feature>
<dbReference type="InterPro" id="IPR027417">
    <property type="entry name" value="P-loop_NTPase"/>
</dbReference>
<dbReference type="Proteomes" id="UP000225706">
    <property type="component" value="Unassembled WGS sequence"/>
</dbReference>
<feature type="region of interest" description="Disordered" evidence="5">
    <location>
        <begin position="3748"/>
        <end position="3817"/>
    </location>
</feature>
<feature type="compositionally biased region" description="Basic and acidic residues" evidence="5">
    <location>
        <begin position="3748"/>
        <end position="3777"/>
    </location>
</feature>
<dbReference type="CDD" id="cd00106">
    <property type="entry name" value="KISc"/>
    <property type="match status" value="1"/>
</dbReference>
<feature type="compositionally biased region" description="Basic and acidic residues" evidence="5">
    <location>
        <begin position="3202"/>
        <end position="3219"/>
    </location>
</feature>
<dbReference type="InterPro" id="IPR036465">
    <property type="entry name" value="vWFA_dom_sf"/>
</dbReference>
<reference evidence="10" key="1">
    <citation type="journal article" date="2017" name="bioRxiv">
        <title>Comparative analysis of the genomes of Stylophora pistillata and Acropora digitifera provides evidence for extensive differences between species of corals.</title>
        <authorList>
            <person name="Voolstra C.R."/>
            <person name="Li Y."/>
            <person name="Liew Y.J."/>
            <person name="Baumgarten S."/>
            <person name="Zoccola D."/>
            <person name="Flot J.-F."/>
            <person name="Tambutte S."/>
            <person name="Allemand D."/>
            <person name="Aranda M."/>
        </authorList>
    </citation>
    <scope>NUCLEOTIDE SEQUENCE [LARGE SCALE GENOMIC DNA]</scope>
</reference>
<feature type="region of interest" description="Disordered" evidence="5">
    <location>
        <begin position="2853"/>
        <end position="2893"/>
    </location>
</feature>
<dbReference type="GO" id="GO:0008017">
    <property type="term" value="F:microtubule binding"/>
    <property type="evidence" value="ECO:0007669"/>
    <property type="project" value="InterPro"/>
</dbReference>
<dbReference type="PROSITE" id="PS51468">
    <property type="entry name" value="VIT"/>
    <property type="match status" value="1"/>
</dbReference>
<feature type="compositionally biased region" description="Acidic residues" evidence="5">
    <location>
        <begin position="1844"/>
        <end position="1860"/>
    </location>
</feature>
<dbReference type="SUPFAM" id="SSF53300">
    <property type="entry name" value="vWA-like"/>
    <property type="match status" value="1"/>
</dbReference>
<evidence type="ECO:0000256" key="4">
    <source>
        <dbReference type="SAM" id="Coils"/>
    </source>
</evidence>
<feature type="region of interest" description="Disordered" evidence="5">
    <location>
        <begin position="3500"/>
        <end position="3530"/>
    </location>
</feature>
<keyword evidence="1 3" id="KW-0547">Nucleotide-binding</keyword>
<feature type="coiled-coil region" evidence="4">
    <location>
        <begin position="1078"/>
        <end position="1117"/>
    </location>
</feature>
<feature type="coiled-coil region" evidence="4">
    <location>
        <begin position="1935"/>
        <end position="2004"/>
    </location>
</feature>
<keyword evidence="10" id="KW-1185">Reference proteome</keyword>
<dbReference type="Gene3D" id="1.10.287.2610">
    <property type="match status" value="1"/>
</dbReference>
<dbReference type="PANTHER" id="PTHR45737">
    <property type="entry name" value="VON WILLEBRAND FACTOR A DOMAIN-CONTAINING PROTEIN 5A"/>
    <property type="match status" value="1"/>
</dbReference>
<dbReference type="PROSITE" id="PS50234">
    <property type="entry name" value="VWFA"/>
    <property type="match status" value="1"/>
</dbReference>
<feature type="compositionally biased region" description="Basic and acidic residues" evidence="5">
    <location>
        <begin position="1687"/>
        <end position="1699"/>
    </location>
</feature>
<feature type="region of interest" description="Disordered" evidence="5">
    <location>
        <begin position="4182"/>
        <end position="4212"/>
    </location>
</feature>
<dbReference type="SMART" id="SM00327">
    <property type="entry name" value="VWA"/>
    <property type="match status" value="1"/>
</dbReference>
<dbReference type="Pfam" id="PF13768">
    <property type="entry name" value="VWA_3"/>
    <property type="match status" value="1"/>
</dbReference>
<evidence type="ECO:0000313" key="9">
    <source>
        <dbReference type="EMBL" id="PFX32780.1"/>
    </source>
</evidence>
<feature type="region of interest" description="Disordered" evidence="5">
    <location>
        <begin position="3923"/>
        <end position="3984"/>
    </location>
</feature>
<dbReference type="InterPro" id="IPR019821">
    <property type="entry name" value="Kinesin_motor_CS"/>
</dbReference>
<keyword evidence="2 3" id="KW-0067">ATP-binding</keyword>
<feature type="compositionally biased region" description="Polar residues" evidence="5">
    <location>
        <begin position="3923"/>
        <end position="3942"/>
    </location>
</feature>
<feature type="region of interest" description="Disordered" evidence="5">
    <location>
        <begin position="2374"/>
        <end position="2427"/>
    </location>
</feature>
<evidence type="ECO:0000259" key="7">
    <source>
        <dbReference type="PROSITE" id="PS50234"/>
    </source>
</evidence>
<feature type="region of interest" description="Disordered" evidence="5">
    <location>
        <begin position="4626"/>
        <end position="4724"/>
    </location>
</feature>
<feature type="coiled-coil region" evidence="4">
    <location>
        <begin position="4399"/>
        <end position="4545"/>
    </location>
</feature>
<evidence type="ECO:0000313" key="10">
    <source>
        <dbReference type="Proteomes" id="UP000225706"/>
    </source>
</evidence>
<feature type="compositionally biased region" description="Basic and acidic residues" evidence="5">
    <location>
        <begin position="3259"/>
        <end position="3271"/>
    </location>
</feature>
<dbReference type="Gene3D" id="3.40.50.410">
    <property type="entry name" value="von Willebrand factor, type A domain"/>
    <property type="match status" value="1"/>
</dbReference>
<comment type="caution">
    <text evidence="9">The sequence shown here is derived from an EMBL/GenBank/DDBJ whole genome shotgun (WGS) entry which is preliminary data.</text>
</comment>